<protein>
    <recommendedName>
        <fullName evidence="3">MarR family transcriptional regulator</fullName>
    </recommendedName>
</protein>
<dbReference type="KEGG" id="nsr:NS506_05389"/>
<evidence type="ECO:0000313" key="1">
    <source>
        <dbReference type="EMBL" id="APA99435.1"/>
    </source>
</evidence>
<dbReference type="SUPFAM" id="SSF46785">
    <property type="entry name" value="Winged helix' DNA-binding domain"/>
    <property type="match status" value="1"/>
</dbReference>
<organism evidence="1 2">
    <name type="scientific">Nocardia seriolae</name>
    <dbReference type="NCBI Taxonomy" id="37332"/>
    <lineage>
        <taxon>Bacteria</taxon>
        <taxon>Bacillati</taxon>
        <taxon>Actinomycetota</taxon>
        <taxon>Actinomycetes</taxon>
        <taxon>Mycobacteriales</taxon>
        <taxon>Nocardiaceae</taxon>
        <taxon>Nocardia</taxon>
    </lineage>
</organism>
<reference evidence="1 2" key="1">
    <citation type="submission" date="2016-10" db="EMBL/GenBank/DDBJ databases">
        <title>Genome sequence of Nocardia seriolae strain EM150506, isolated from Anguila japonica.</title>
        <authorList>
            <person name="Han H.-J."/>
        </authorList>
    </citation>
    <scope>NUCLEOTIDE SEQUENCE [LARGE SCALE GENOMIC DNA]</scope>
    <source>
        <strain evidence="1 2">EM150506</strain>
    </source>
</reference>
<sequence length="83" mass="9034">MTTMSRLNQAQVAVLASLAPGGVLSVAAIAQSAELTLCRTRNAVSKLNSRGLIMARRWGGRASWQITDRGRRTLATRGRYHQP</sequence>
<dbReference type="Proteomes" id="UP000180166">
    <property type="component" value="Chromosome"/>
</dbReference>
<dbReference type="AlphaFoldDB" id="A0ABC8AYJ7"/>
<dbReference type="InterPro" id="IPR036388">
    <property type="entry name" value="WH-like_DNA-bd_sf"/>
</dbReference>
<dbReference type="EMBL" id="CP017839">
    <property type="protein sequence ID" value="APA99435.1"/>
    <property type="molecule type" value="Genomic_DNA"/>
</dbReference>
<evidence type="ECO:0008006" key="3">
    <source>
        <dbReference type="Google" id="ProtNLM"/>
    </source>
</evidence>
<proteinExistence type="predicted"/>
<gene>
    <name evidence="1" type="ORF">NS506_05389</name>
</gene>
<name>A0ABC8AYJ7_9NOCA</name>
<evidence type="ECO:0000313" key="2">
    <source>
        <dbReference type="Proteomes" id="UP000180166"/>
    </source>
</evidence>
<accession>A0ABC8AYJ7</accession>
<dbReference type="RefSeq" id="WP_045440255.1">
    <property type="nucleotide sequence ID" value="NZ_AP017900.1"/>
</dbReference>
<dbReference type="InterPro" id="IPR036390">
    <property type="entry name" value="WH_DNA-bd_sf"/>
</dbReference>
<dbReference type="Gene3D" id="1.10.10.10">
    <property type="entry name" value="Winged helix-like DNA-binding domain superfamily/Winged helix DNA-binding domain"/>
    <property type="match status" value="1"/>
</dbReference>
<dbReference type="GeneID" id="93374246"/>